<gene>
    <name evidence="1" type="ORF">TSTA_125110</name>
</gene>
<evidence type="ECO:0000313" key="1">
    <source>
        <dbReference type="EMBL" id="EED18793.1"/>
    </source>
</evidence>
<dbReference type="PhylomeDB" id="B8MCH7"/>
<dbReference type="InParanoid" id="B8MCH7"/>
<keyword evidence="2" id="KW-1185">Reference proteome</keyword>
<accession>B8MCH7</accession>
<dbReference type="HOGENOM" id="CLU_1190575_0_0_1"/>
<dbReference type="OrthoDB" id="3800389at2759"/>
<reference evidence="2" key="1">
    <citation type="journal article" date="2015" name="Genome Announc.">
        <title>Genome sequence of the AIDS-associated pathogen Penicillium marneffei (ATCC18224) and its near taxonomic relative Talaromyces stipitatus (ATCC10500).</title>
        <authorList>
            <person name="Nierman W.C."/>
            <person name="Fedorova-Abrams N.D."/>
            <person name="Andrianopoulos A."/>
        </authorList>
    </citation>
    <scope>NUCLEOTIDE SEQUENCE [LARGE SCALE GENOMIC DNA]</scope>
    <source>
        <strain evidence="2">ATCC 10500 / CBS 375.48 / QM 6759 / NRRL 1006</strain>
    </source>
</reference>
<dbReference type="VEuPathDB" id="FungiDB:TSTA_125110"/>
<organism evidence="1 2">
    <name type="scientific">Talaromyces stipitatus (strain ATCC 10500 / CBS 375.48 / QM 6759 / NRRL 1006)</name>
    <name type="common">Penicillium stipitatum</name>
    <dbReference type="NCBI Taxonomy" id="441959"/>
    <lineage>
        <taxon>Eukaryota</taxon>
        <taxon>Fungi</taxon>
        <taxon>Dikarya</taxon>
        <taxon>Ascomycota</taxon>
        <taxon>Pezizomycotina</taxon>
        <taxon>Eurotiomycetes</taxon>
        <taxon>Eurotiomycetidae</taxon>
        <taxon>Eurotiales</taxon>
        <taxon>Trichocomaceae</taxon>
        <taxon>Talaromyces</taxon>
        <taxon>Talaromyces sect. Talaromyces</taxon>
    </lineage>
</organism>
<evidence type="ECO:0000313" key="2">
    <source>
        <dbReference type="Proteomes" id="UP000001745"/>
    </source>
</evidence>
<dbReference type="AlphaFoldDB" id="B8MCH7"/>
<dbReference type="STRING" id="441959.B8MCH7"/>
<proteinExistence type="predicted"/>
<dbReference type="Proteomes" id="UP000001745">
    <property type="component" value="Unassembled WGS sequence"/>
</dbReference>
<sequence length="233" mass="26865">MRSFTALIKAQNRSMTRHAFTQVREAQRLRQLTYAQLMDKGDFEILNWIDLTIRDAEEATWDMLAWIEPARVEQETRGEGRMRFGKRMLWALRNNSQRGDEKRSHLLLCLGSLSPVISHLHQITPLESQEITRDNDRVRSYLPTRVDEHGQAVLGRHFIDSMNLSSTISLVLPSEIGSLRSAEEIPKNGPEETVSINHEISEMLAWRRSKQSDIVDRPQTKFVAELESVTLSD</sequence>
<name>B8MCH7_TALSN</name>
<dbReference type="RefSeq" id="XP_002482785.1">
    <property type="nucleotide sequence ID" value="XM_002482740.1"/>
</dbReference>
<dbReference type="GeneID" id="8100290"/>
<dbReference type="EMBL" id="EQ962655">
    <property type="protein sequence ID" value="EED18793.1"/>
    <property type="molecule type" value="Genomic_DNA"/>
</dbReference>
<protein>
    <submittedName>
        <fullName evidence="1">Uncharacterized protein</fullName>
    </submittedName>
</protein>